<protein>
    <submittedName>
        <fullName evidence="1">Uncharacterized protein</fullName>
    </submittedName>
</protein>
<reference evidence="1" key="1">
    <citation type="submission" date="2018-02" db="EMBL/GenBank/DDBJ databases">
        <title>Rhizophora mucronata_Transcriptome.</title>
        <authorList>
            <person name="Meera S.P."/>
            <person name="Sreeshan A."/>
            <person name="Augustine A."/>
        </authorList>
    </citation>
    <scope>NUCLEOTIDE SEQUENCE</scope>
    <source>
        <tissue evidence="1">Leaf</tissue>
    </source>
</reference>
<proteinExistence type="predicted"/>
<accession>A0A2P2J1X8</accession>
<name>A0A2P2J1X8_RHIMU</name>
<evidence type="ECO:0000313" key="1">
    <source>
        <dbReference type="EMBL" id="MBW87486.1"/>
    </source>
</evidence>
<organism evidence="1">
    <name type="scientific">Rhizophora mucronata</name>
    <name type="common">Asiatic mangrove</name>
    <dbReference type="NCBI Taxonomy" id="61149"/>
    <lineage>
        <taxon>Eukaryota</taxon>
        <taxon>Viridiplantae</taxon>
        <taxon>Streptophyta</taxon>
        <taxon>Embryophyta</taxon>
        <taxon>Tracheophyta</taxon>
        <taxon>Spermatophyta</taxon>
        <taxon>Magnoliopsida</taxon>
        <taxon>eudicotyledons</taxon>
        <taxon>Gunneridae</taxon>
        <taxon>Pentapetalae</taxon>
        <taxon>rosids</taxon>
        <taxon>fabids</taxon>
        <taxon>Malpighiales</taxon>
        <taxon>Rhizophoraceae</taxon>
        <taxon>Rhizophora</taxon>
    </lineage>
</organism>
<dbReference type="EMBL" id="GGEC01007003">
    <property type="protein sequence ID" value="MBW87486.1"/>
    <property type="molecule type" value="Transcribed_RNA"/>
</dbReference>
<sequence length="94" mass="10519">MIEQVPRVNCVVAFGVELNETVTKESLSEEEAVTEYVGMDKLPCQMGFLVNARLQQFCHTVGSTSFHSSIASRIPLNCLIRVLYWDCYSGMPSI</sequence>
<dbReference type="AlphaFoldDB" id="A0A2P2J1X8"/>